<evidence type="ECO:0000256" key="4">
    <source>
        <dbReference type="ARBA" id="ARBA00022801"/>
    </source>
</evidence>
<comment type="similarity">
    <text evidence="6">Belongs to the RnpA family.</text>
</comment>
<evidence type="ECO:0000256" key="1">
    <source>
        <dbReference type="ARBA" id="ARBA00022694"/>
    </source>
</evidence>
<comment type="function">
    <text evidence="6">RNaseP catalyzes the removal of the 5'-leader sequence from pre-tRNA to produce the mature 5'-terminus. It can also cleave other RNA substrates such as 4.5S RNA. The protein component plays an auxiliary but essential role in vivo by binding to the 5'-leader sequence and broadening the substrate specificity of the ribozyme.</text>
</comment>
<keyword evidence="3 6" id="KW-0255">Endonuclease</keyword>
<sequence>MKNFQFTKEERLCSKKLLTELFNNGSSFLFYPFRITWLINPQPQKYPAQIVISVPKKRFKRSVDRNLLKRRIKEAYRLQKSNTFYPFLETQQKQILVAFNYVGKEILDYSYLHQKLSLALINLEKQIK</sequence>
<keyword evidence="8" id="KW-1185">Reference proteome</keyword>
<dbReference type="RefSeq" id="WP_154288387.1">
    <property type="nucleotide sequence ID" value="NZ_WKJI01000004.1"/>
</dbReference>
<evidence type="ECO:0000313" key="8">
    <source>
        <dbReference type="Proteomes" id="UP000462931"/>
    </source>
</evidence>
<dbReference type="Pfam" id="PF00825">
    <property type="entry name" value="Ribonuclease_P"/>
    <property type="match status" value="1"/>
</dbReference>
<reference evidence="7 8" key="1">
    <citation type="submission" date="2019-11" db="EMBL/GenBank/DDBJ databases">
        <authorList>
            <person name="Cheng Q."/>
            <person name="Yang Z."/>
        </authorList>
    </citation>
    <scope>NUCLEOTIDE SEQUENCE [LARGE SCALE GENOMIC DNA]</scope>
    <source>
        <strain evidence="7 8">HX-22-1</strain>
    </source>
</reference>
<dbReference type="InterPro" id="IPR020568">
    <property type="entry name" value="Ribosomal_Su5_D2-typ_SF"/>
</dbReference>
<keyword evidence="5 6" id="KW-0694">RNA-binding</keyword>
<dbReference type="EC" id="3.1.26.5" evidence="6"/>
<dbReference type="InterPro" id="IPR000100">
    <property type="entry name" value="RNase_P"/>
</dbReference>
<dbReference type="GO" id="GO:0004526">
    <property type="term" value="F:ribonuclease P activity"/>
    <property type="evidence" value="ECO:0007669"/>
    <property type="project" value="UniProtKB-UniRule"/>
</dbReference>
<evidence type="ECO:0000256" key="3">
    <source>
        <dbReference type="ARBA" id="ARBA00022759"/>
    </source>
</evidence>
<gene>
    <name evidence="6" type="primary">rnpA</name>
    <name evidence="7" type="ORF">GJJ64_13950</name>
</gene>
<comment type="caution">
    <text evidence="7">The sequence shown here is derived from an EMBL/GenBank/DDBJ whole genome shotgun (WGS) entry which is preliminary data.</text>
</comment>
<dbReference type="InterPro" id="IPR014721">
    <property type="entry name" value="Ribsml_uS5_D2-typ_fold_subgr"/>
</dbReference>
<evidence type="ECO:0000256" key="2">
    <source>
        <dbReference type="ARBA" id="ARBA00022722"/>
    </source>
</evidence>
<comment type="subunit">
    <text evidence="6">Consists of a catalytic RNA component (M1 or rnpB) and a protein subunit.</text>
</comment>
<evidence type="ECO:0000313" key="7">
    <source>
        <dbReference type="EMBL" id="MRX48297.1"/>
    </source>
</evidence>
<dbReference type="Gene3D" id="3.30.230.10">
    <property type="match status" value="1"/>
</dbReference>
<dbReference type="GO" id="GO:0001682">
    <property type="term" value="P:tRNA 5'-leader removal"/>
    <property type="evidence" value="ECO:0007669"/>
    <property type="project" value="UniProtKB-UniRule"/>
</dbReference>
<dbReference type="HAMAP" id="MF_00227">
    <property type="entry name" value="RNase_P"/>
    <property type="match status" value="1"/>
</dbReference>
<keyword evidence="1 6" id="KW-0819">tRNA processing</keyword>
<organism evidence="7 8">
    <name type="scientific">Pedobacter puniceum</name>
    <dbReference type="NCBI Taxonomy" id="2666136"/>
    <lineage>
        <taxon>Bacteria</taxon>
        <taxon>Pseudomonadati</taxon>
        <taxon>Bacteroidota</taxon>
        <taxon>Sphingobacteriia</taxon>
        <taxon>Sphingobacteriales</taxon>
        <taxon>Sphingobacteriaceae</taxon>
        <taxon>Pedobacter</taxon>
    </lineage>
</organism>
<keyword evidence="4 6" id="KW-0378">Hydrolase</keyword>
<name>A0A7K0FT78_9SPHI</name>
<dbReference type="AlphaFoldDB" id="A0A7K0FT78"/>
<proteinExistence type="inferred from homology"/>
<evidence type="ECO:0000256" key="5">
    <source>
        <dbReference type="ARBA" id="ARBA00022884"/>
    </source>
</evidence>
<keyword evidence="2 6" id="KW-0540">Nuclease</keyword>
<evidence type="ECO:0000256" key="6">
    <source>
        <dbReference type="HAMAP-Rule" id="MF_00227"/>
    </source>
</evidence>
<protein>
    <recommendedName>
        <fullName evidence="6">Ribonuclease P protein component</fullName>
        <shortName evidence="6">RNase P protein</shortName>
        <shortName evidence="6">RNaseP protein</shortName>
        <ecNumber evidence="6">3.1.26.5</ecNumber>
    </recommendedName>
    <alternativeName>
        <fullName evidence="6">Protein C5</fullName>
    </alternativeName>
</protein>
<dbReference type="EMBL" id="WKJI01000004">
    <property type="protein sequence ID" value="MRX48297.1"/>
    <property type="molecule type" value="Genomic_DNA"/>
</dbReference>
<dbReference type="Proteomes" id="UP000462931">
    <property type="component" value="Unassembled WGS sequence"/>
</dbReference>
<dbReference type="SUPFAM" id="SSF54211">
    <property type="entry name" value="Ribosomal protein S5 domain 2-like"/>
    <property type="match status" value="1"/>
</dbReference>
<accession>A0A7K0FT78</accession>
<comment type="catalytic activity">
    <reaction evidence="6">
        <text>Endonucleolytic cleavage of RNA, removing 5'-extranucleotides from tRNA precursor.</text>
        <dbReference type="EC" id="3.1.26.5"/>
    </reaction>
</comment>
<dbReference type="GO" id="GO:0000049">
    <property type="term" value="F:tRNA binding"/>
    <property type="evidence" value="ECO:0007669"/>
    <property type="project" value="UniProtKB-UniRule"/>
</dbReference>